<evidence type="ECO:0000313" key="3">
    <source>
        <dbReference type="Proteomes" id="UP001352263"/>
    </source>
</evidence>
<dbReference type="Proteomes" id="UP001352263">
    <property type="component" value="Unassembled WGS sequence"/>
</dbReference>
<dbReference type="EMBL" id="JAWIIV010000011">
    <property type="protein sequence ID" value="MEC4720484.1"/>
    <property type="molecule type" value="Genomic_DNA"/>
</dbReference>
<feature type="signal peptide" evidence="1">
    <location>
        <begin position="1"/>
        <end position="25"/>
    </location>
</feature>
<accession>A0ABU6JA03</accession>
<feature type="chain" id="PRO_5046275902" evidence="1">
    <location>
        <begin position="26"/>
        <end position="485"/>
    </location>
</feature>
<keyword evidence="1" id="KW-0732">Signal</keyword>
<evidence type="ECO:0000313" key="2">
    <source>
        <dbReference type="EMBL" id="MEC4720484.1"/>
    </source>
</evidence>
<dbReference type="Pfam" id="PF06122">
    <property type="entry name" value="TraH"/>
    <property type="match status" value="1"/>
</dbReference>
<dbReference type="RefSeq" id="WP_326507202.1">
    <property type="nucleotide sequence ID" value="NZ_JAWIIV010000011.1"/>
</dbReference>
<organism evidence="2 3">
    <name type="scientific">Noviherbaspirillum album</name>
    <dbReference type="NCBI Taxonomy" id="3080276"/>
    <lineage>
        <taxon>Bacteria</taxon>
        <taxon>Pseudomonadati</taxon>
        <taxon>Pseudomonadota</taxon>
        <taxon>Betaproteobacteria</taxon>
        <taxon>Burkholderiales</taxon>
        <taxon>Oxalobacteraceae</taxon>
        <taxon>Noviherbaspirillum</taxon>
    </lineage>
</organism>
<sequence length="485" mass="51817">MKITMRIFAFVTVLIMSTVTIPANAEKLQDALDSMFMSNATPPAAFASQTRGGFIGGGAALRAPMRNINLVAFDPPRFSAGCGGIDIFGGSFTFINADQLVALFRQVAANAVGVAFKAAIDAINPQLGKLMSEFQSKLQSLNEQMKNTCAIANSVVKTLSDPDARKEMVNNASTAEHSASGTVLDMFKGFTNLFSNPNGGARQNTVSDKCDACGNPVWRAIVDARAGQYIGNPTTTDSGQQAEYSNELIMSLIGTVILNSTAADKVTPAGTPSVEVGQNWEIPLLTLSQLHDGSRPDARHKRFECQDGHERNQCTIVKTVDLTFEGSVGFVNRMLFGNATGAQNATTADSIVGKLTGCSSNACSFTATQQAFINSTNVQVLAILRQVQQSPGAVEHIARILAPVIAEEYTLSLGKSAVRAAAMAVNGSKVLVPENASKSIDKLHEEIRFFQQRVSDQLPRVMKAKEYAKVIVANNPSIFSKPGRR</sequence>
<keyword evidence="3" id="KW-1185">Reference proteome</keyword>
<evidence type="ECO:0000256" key="1">
    <source>
        <dbReference type="SAM" id="SignalP"/>
    </source>
</evidence>
<dbReference type="InterPro" id="IPR010927">
    <property type="entry name" value="T4SS_TraH"/>
</dbReference>
<name>A0ABU6JA03_9BURK</name>
<reference evidence="2 3" key="1">
    <citation type="submission" date="2023-10" db="EMBL/GenBank/DDBJ databases">
        <title>Noviherbaspirillum sp. CPCC 100848 genome assembly.</title>
        <authorList>
            <person name="Li X.Y."/>
            <person name="Fang X.M."/>
        </authorList>
    </citation>
    <scope>NUCLEOTIDE SEQUENCE [LARGE SCALE GENOMIC DNA]</scope>
    <source>
        <strain evidence="2 3">CPCC 100848</strain>
    </source>
</reference>
<gene>
    <name evidence="2" type="ORF">RY831_15080</name>
</gene>
<proteinExistence type="predicted"/>
<comment type="caution">
    <text evidence="2">The sequence shown here is derived from an EMBL/GenBank/DDBJ whole genome shotgun (WGS) entry which is preliminary data.</text>
</comment>
<protein>
    <submittedName>
        <fullName evidence="2">Conjugal transfer protein TraH</fullName>
    </submittedName>
</protein>